<proteinExistence type="predicted"/>
<gene>
    <name evidence="2" type="ORF">BCY89_18845</name>
</gene>
<protein>
    <recommendedName>
        <fullName evidence="4">Calcium-dependent phosphoinositide phospholipase C</fullName>
    </recommendedName>
</protein>
<accession>A0A420FDS4</accession>
<dbReference type="Gene3D" id="3.20.20.190">
    <property type="entry name" value="Phosphatidylinositol (PI) phosphodiesterase"/>
    <property type="match status" value="1"/>
</dbReference>
<sequence length="415" mass="46930">MTTMMKLKQITLTAMSLLVVGIGTSFGQQTELAELDQLKINQIQVLGTHNSYARPVDPRLSAYADPIFSKMMEKMSTLFPPDKLNSFKEFHPNAMSMSEGLKYDHPPFDVQLDSGIRSLEMDVYYDPTGHRFDKPAGYELLNKMGVSDLAPYQKEDLEKPGFKMLHIADFDFRSHYATFSAGLAALRDWSEQHPQHLPIFIMVEAKDKGIPIFPNSAEVLPFDDKAFDQLDAEVVAVLGREKLITPDDVRGNYSTLREAIRSGHWPTVKASRGKFVFLLLPATAGMNLESAYVKDKPNLEKRIMFVQSEPNDSFASFILLDNALVRREEIQSLVKEGYIVRSRSDIETYEAKINDYSRANAAFSSGAQIISTDFFRPGNGYNTSYYVRLPNSKVARRNPVNSMMKKSKDMVSTKR</sequence>
<evidence type="ECO:0000313" key="2">
    <source>
        <dbReference type="EMBL" id="RKF30981.1"/>
    </source>
</evidence>
<feature type="signal peptide" evidence="1">
    <location>
        <begin position="1"/>
        <end position="27"/>
    </location>
</feature>
<dbReference type="InterPro" id="IPR017946">
    <property type="entry name" value="PLC-like_Pdiesterase_TIM-brl"/>
</dbReference>
<dbReference type="Pfam" id="PF16670">
    <property type="entry name" value="PI-PLC-C1"/>
    <property type="match status" value="1"/>
</dbReference>
<keyword evidence="1" id="KW-0732">Signal</keyword>
<comment type="caution">
    <text evidence="2">The sequence shown here is derived from an EMBL/GenBank/DDBJ whole genome shotgun (WGS) entry which is preliminary data.</text>
</comment>
<keyword evidence="3" id="KW-1185">Reference proteome</keyword>
<reference evidence="2 3" key="1">
    <citation type="submission" date="2016-07" db="EMBL/GenBank/DDBJ databases">
        <title>Genome analysis of Sphingobacterium siyangense T12B17.</title>
        <authorList>
            <person name="Xu D."/>
            <person name="Su Y."/>
            <person name="Zheng S."/>
        </authorList>
    </citation>
    <scope>NUCLEOTIDE SEQUENCE [LARGE SCALE GENOMIC DNA]</scope>
    <source>
        <strain evidence="2 3">T12B17</strain>
    </source>
</reference>
<dbReference type="CDD" id="cd08589">
    <property type="entry name" value="PI-PLCc_SaPLC1_like"/>
    <property type="match status" value="1"/>
</dbReference>
<dbReference type="EMBL" id="MCAQ01000029">
    <property type="protein sequence ID" value="RKF30981.1"/>
    <property type="molecule type" value="Genomic_DNA"/>
</dbReference>
<dbReference type="GO" id="GO:0008081">
    <property type="term" value="F:phosphoric diester hydrolase activity"/>
    <property type="evidence" value="ECO:0007669"/>
    <property type="project" value="InterPro"/>
</dbReference>
<dbReference type="InterPro" id="IPR032075">
    <property type="entry name" value="PI-PLC-C1"/>
</dbReference>
<dbReference type="GO" id="GO:0006629">
    <property type="term" value="P:lipid metabolic process"/>
    <property type="evidence" value="ECO:0007669"/>
    <property type="project" value="InterPro"/>
</dbReference>
<evidence type="ECO:0000313" key="3">
    <source>
        <dbReference type="Proteomes" id="UP000286402"/>
    </source>
</evidence>
<evidence type="ECO:0000256" key="1">
    <source>
        <dbReference type="SAM" id="SignalP"/>
    </source>
</evidence>
<feature type="chain" id="PRO_5019220248" description="Calcium-dependent phosphoinositide phospholipase C" evidence="1">
    <location>
        <begin position="28"/>
        <end position="415"/>
    </location>
</feature>
<dbReference type="SUPFAM" id="SSF51695">
    <property type="entry name" value="PLC-like phosphodiesterases"/>
    <property type="match status" value="1"/>
</dbReference>
<name>A0A420FDS4_9SPHI</name>
<dbReference type="AlphaFoldDB" id="A0A420FDS4"/>
<organism evidence="2 3">
    <name type="scientific">Sphingobacterium siyangense</name>
    <dbReference type="NCBI Taxonomy" id="459529"/>
    <lineage>
        <taxon>Bacteria</taxon>
        <taxon>Pseudomonadati</taxon>
        <taxon>Bacteroidota</taxon>
        <taxon>Sphingobacteriia</taxon>
        <taxon>Sphingobacteriales</taxon>
        <taxon>Sphingobacteriaceae</taxon>
        <taxon>Sphingobacterium</taxon>
    </lineage>
</organism>
<evidence type="ECO:0008006" key="4">
    <source>
        <dbReference type="Google" id="ProtNLM"/>
    </source>
</evidence>
<dbReference type="Proteomes" id="UP000286402">
    <property type="component" value="Unassembled WGS sequence"/>
</dbReference>